<dbReference type="Pfam" id="PF01979">
    <property type="entry name" value="Amidohydro_1"/>
    <property type="match status" value="1"/>
</dbReference>
<dbReference type="InterPro" id="IPR011059">
    <property type="entry name" value="Metal-dep_hydrolase_composite"/>
</dbReference>
<dbReference type="Gene3D" id="2.30.40.10">
    <property type="entry name" value="Urease, subunit C, domain 1"/>
    <property type="match status" value="1"/>
</dbReference>
<gene>
    <name evidence="2" type="ORF">ACFFVF_07200</name>
</gene>
<reference evidence="2 3" key="1">
    <citation type="submission" date="2024-09" db="EMBL/GenBank/DDBJ databases">
        <authorList>
            <person name="Sun Q."/>
            <person name="Mori K."/>
        </authorList>
    </citation>
    <scope>NUCLEOTIDE SEQUENCE [LARGE SCALE GENOMIC DNA]</scope>
    <source>
        <strain evidence="2 3">CECT 7955</strain>
    </source>
</reference>
<sequence length="132" mass="14761">MNEAGINIICETESGIGITAPGYSIHQELLLYKQAGLSNYEVLKTATINPSKTNKELSQIGTIENGKLANFILNSKNPLEDLRVLKNPKWIMIKGLKINKNVLNELTKKAKDRNNLVVTAFSYLEYLLVEKV</sequence>
<evidence type="ECO:0000313" key="3">
    <source>
        <dbReference type="Proteomes" id="UP001589607"/>
    </source>
</evidence>
<keyword evidence="3" id="KW-1185">Reference proteome</keyword>
<proteinExistence type="predicted"/>
<comment type="caution">
    <text evidence="2">The sequence shown here is derived from an EMBL/GenBank/DDBJ whole genome shotgun (WGS) entry which is preliminary data.</text>
</comment>
<evidence type="ECO:0000259" key="1">
    <source>
        <dbReference type="Pfam" id="PF01979"/>
    </source>
</evidence>
<dbReference type="Proteomes" id="UP001589607">
    <property type="component" value="Unassembled WGS sequence"/>
</dbReference>
<protein>
    <submittedName>
        <fullName evidence="2">Amidohydrolase family protein</fullName>
    </submittedName>
</protein>
<dbReference type="RefSeq" id="WP_236455395.1">
    <property type="nucleotide sequence ID" value="NZ_CBCSGE010000022.1"/>
</dbReference>
<accession>A0ABV5GLQ8</accession>
<dbReference type="EMBL" id="JBHMEY010000015">
    <property type="protein sequence ID" value="MFB9096297.1"/>
    <property type="molecule type" value="Genomic_DNA"/>
</dbReference>
<dbReference type="SUPFAM" id="SSF51338">
    <property type="entry name" value="Composite domain of metallo-dependent hydrolases"/>
    <property type="match status" value="1"/>
</dbReference>
<dbReference type="Gene3D" id="3.20.20.140">
    <property type="entry name" value="Metal-dependent hydrolases"/>
    <property type="match status" value="1"/>
</dbReference>
<feature type="domain" description="Amidohydrolase-related" evidence="1">
    <location>
        <begin position="4"/>
        <end position="93"/>
    </location>
</feature>
<evidence type="ECO:0000313" key="2">
    <source>
        <dbReference type="EMBL" id="MFB9096297.1"/>
    </source>
</evidence>
<dbReference type="InterPro" id="IPR032466">
    <property type="entry name" value="Metal_Hydrolase"/>
</dbReference>
<dbReference type="SUPFAM" id="SSF51556">
    <property type="entry name" value="Metallo-dependent hydrolases"/>
    <property type="match status" value="1"/>
</dbReference>
<name>A0ABV5GLQ8_9FLAO</name>
<organism evidence="2 3">
    <name type="scientific">Flavobacterium jumunjinense</name>
    <dbReference type="NCBI Taxonomy" id="998845"/>
    <lineage>
        <taxon>Bacteria</taxon>
        <taxon>Pseudomonadati</taxon>
        <taxon>Bacteroidota</taxon>
        <taxon>Flavobacteriia</taxon>
        <taxon>Flavobacteriales</taxon>
        <taxon>Flavobacteriaceae</taxon>
        <taxon>Flavobacterium</taxon>
    </lineage>
</organism>
<dbReference type="InterPro" id="IPR006680">
    <property type="entry name" value="Amidohydro-rel"/>
</dbReference>
<dbReference type="InterPro" id="IPR051781">
    <property type="entry name" value="Metallo-dep_Hydrolase"/>
</dbReference>
<dbReference type="PANTHER" id="PTHR43135:SF3">
    <property type="entry name" value="ALPHA-D-RIBOSE 1-METHYLPHOSPHONATE 5-TRIPHOSPHATE DIPHOSPHATASE"/>
    <property type="match status" value="1"/>
</dbReference>
<dbReference type="PANTHER" id="PTHR43135">
    <property type="entry name" value="ALPHA-D-RIBOSE 1-METHYLPHOSPHONATE 5-TRIPHOSPHATE DIPHOSPHATASE"/>
    <property type="match status" value="1"/>
</dbReference>